<dbReference type="EMBL" id="JBHSBL010000019">
    <property type="protein sequence ID" value="MFC4068482.1"/>
    <property type="molecule type" value="Genomic_DNA"/>
</dbReference>
<feature type="domain" description="DinB-like" evidence="1">
    <location>
        <begin position="93"/>
        <end position="237"/>
    </location>
</feature>
<name>A0ABV8IW45_9ACTN</name>
<dbReference type="InterPro" id="IPR024775">
    <property type="entry name" value="DinB-like"/>
</dbReference>
<comment type="caution">
    <text evidence="2">The sequence shown here is derived from an EMBL/GenBank/DDBJ whole genome shotgun (WGS) entry which is preliminary data.</text>
</comment>
<dbReference type="Gene3D" id="2.160.20.80">
    <property type="entry name" value="E3 ubiquitin-protein ligase SopA"/>
    <property type="match status" value="1"/>
</dbReference>
<evidence type="ECO:0000313" key="2">
    <source>
        <dbReference type="EMBL" id="MFC4068482.1"/>
    </source>
</evidence>
<sequence>MTDHTFHDQDLSGASFRRVSLRGARMHAVDLSGLKITDGWLDGVDISGVLRDVRLNGVDVGPLVEAELNRRHPDRAKMRPADADGFRQAWAILERLWAGTVQRARQLDAELVHERVDGEWSFVETLRHLNFATDAWVRRAVQGDPSPWHPWDLPHDEIELTGGVPRDRSARPSLEEILAVRADRVAGVREVFAGLTDEQLASETVPVTEPGYPESRSFAVRRCLGAVVWEEWEHRLYAERDLDVLMGR</sequence>
<dbReference type="Pfam" id="PF12867">
    <property type="entry name" value="DinB_2"/>
    <property type="match status" value="1"/>
</dbReference>
<dbReference type="SUPFAM" id="SSF109854">
    <property type="entry name" value="DinB/YfiT-like putative metalloenzymes"/>
    <property type="match status" value="1"/>
</dbReference>
<dbReference type="InterPro" id="IPR001646">
    <property type="entry name" value="5peptide_repeat"/>
</dbReference>
<dbReference type="RefSeq" id="WP_378069379.1">
    <property type="nucleotide sequence ID" value="NZ_JBHSBL010000019.1"/>
</dbReference>
<dbReference type="InterPro" id="IPR034660">
    <property type="entry name" value="DinB/YfiT-like"/>
</dbReference>
<protein>
    <submittedName>
        <fullName evidence="2">DinB family protein</fullName>
    </submittedName>
</protein>
<dbReference type="Pfam" id="PF00805">
    <property type="entry name" value="Pentapeptide"/>
    <property type="match status" value="1"/>
</dbReference>
<evidence type="ECO:0000313" key="3">
    <source>
        <dbReference type="Proteomes" id="UP001595867"/>
    </source>
</evidence>
<organism evidence="2 3">
    <name type="scientific">Actinoplanes subglobosus</name>
    <dbReference type="NCBI Taxonomy" id="1547892"/>
    <lineage>
        <taxon>Bacteria</taxon>
        <taxon>Bacillati</taxon>
        <taxon>Actinomycetota</taxon>
        <taxon>Actinomycetes</taxon>
        <taxon>Micromonosporales</taxon>
        <taxon>Micromonosporaceae</taxon>
        <taxon>Actinoplanes</taxon>
    </lineage>
</organism>
<reference evidence="3" key="1">
    <citation type="journal article" date="2019" name="Int. J. Syst. Evol. Microbiol.">
        <title>The Global Catalogue of Microorganisms (GCM) 10K type strain sequencing project: providing services to taxonomists for standard genome sequencing and annotation.</title>
        <authorList>
            <consortium name="The Broad Institute Genomics Platform"/>
            <consortium name="The Broad Institute Genome Sequencing Center for Infectious Disease"/>
            <person name="Wu L."/>
            <person name="Ma J."/>
        </authorList>
    </citation>
    <scope>NUCLEOTIDE SEQUENCE [LARGE SCALE GENOMIC DNA]</scope>
    <source>
        <strain evidence="3">TBRC 5832</strain>
    </source>
</reference>
<keyword evidence="3" id="KW-1185">Reference proteome</keyword>
<dbReference type="SUPFAM" id="SSF141571">
    <property type="entry name" value="Pentapeptide repeat-like"/>
    <property type="match status" value="1"/>
</dbReference>
<dbReference type="Proteomes" id="UP001595867">
    <property type="component" value="Unassembled WGS sequence"/>
</dbReference>
<dbReference type="Gene3D" id="1.20.120.450">
    <property type="entry name" value="dinb family like domain"/>
    <property type="match status" value="1"/>
</dbReference>
<proteinExistence type="predicted"/>
<gene>
    <name evidence="2" type="ORF">ACFO0C_26435</name>
</gene>
<accession>A0ABV8IW45</accession>
<evidence type="ECO:0000259" key="1">
    <source>
        <dbReference type="Pfam" id="PF12867"/>
    </source>
</evidence>